<feature type="domain" description="Pyrrolo-quinoline quinone repeat" evidence="2">
    <location>
        <begin position="385"/>
        <end position="532"/>
    </location>
</feature>
<comment type="caution">
    <text evidence="3">The sequence shown here is derived from an EMBL/GenBank/DDBJ whole genome shotgun (WGS) entry which is preliminary data.</text>
</comment>
<dbReference type="Proteomes" id="UP000298424">
    <property type="component" value="Unassembled WGS sequence"/>
</dbReference>
<dbReference type="InterPro" id="IPR002372">
    <property type="entry name" value="PQQ_rpt_dom"/>
</dbReference>
<dbReference type="OrthoDB" id="9780884at2"/>
<sequence length="713" mass="77454">MHGIVVYSSGQPAEGIAVTNGHHVTQTDASGLFALPDEGSFVVITRPTGHTATPWWHPVPANHETQIRFELLSMPQSLPYEFVHLTDTHMTVPQDATEVDDTHSGLYREGSLPGQVRDFLTRLPEYAPNAQSIFVTGDLVDHGVTEEYEAYVDVLTSSPVPVHLIPGNHDHMNGRHGAIISRNNYLTNDGTPELYERYFGPRWYSFDVAGLHVVTLDWHTHELGIDHEAQNDWVRADLQLRPEGSPWILLFHDQPNFSIIEQLPWLPKATFSGHWHTSRVVEVDGTLHVNSPTTFFASLDYSPPAYRLVTWDGENITLKTQTLLTVPVPDVLGDVATSTFAATSTRSDNSAVLWRAELGGAGHRQRASVDGDLVLAGGQIEDRAAGTVEAFDLATGALVWQAHTASAVKTTPAATLNVVVAAEVSGDLTGFDRTTGEVIWTLKSGDPLRRFAWGSPTVANGVVYLGDQSDLRAVDIRTGEIIWRRTDLSPHHNLVNHSAPLLIDDLLVMGFWPTPEHPIGLNAQTGESVWNRAGWDGTDPFLALKRMLIMGTASYDPHTDAVLMPAFGSTARVNRATGATMWTQPHQGGFSPTTPVITDAGYIITVTGHGLRLLERETGDTLWDLPIAGSAPFPMASYTKIPHPVIAAPILLEQHLVLPGLDGIVRRIDLEGKLIGQTQLASPIAAGLVDAGDRLIAVGVDGNVLALSKDIAS</sequence>
<dbReference type="SUPFAM" id="SSF50998">
    <property type="entry name" value="Quinoprotein alcohol dehydrogenase-like"/>
    <property type="match status" value="1"/>
</dbReference>
<gene>
    <name evidence="3" type="ORF">E3T27_14795</name>
</gene>
<evidence type="ECO:0000259" key="2">
    <source>
        <dbReference type="Pfam" id="PF13360"/>
    </source>
</evidence>
<accession>A0A4R8ZBG2</accession>
<evidence type="ECO:0000313" key="3">
    <source>
        <dbReference type="EMBL" id="TFD24036.1"/>
    </source>
</evidence>
<dbReference type="Gene3D" id="2.130.10.10">
    <property type="entry name" value="YVTN repeat-like/Quinoprotein amine dehydrogenase"/>
    <property type="match status" value="1"/>
</dbReference>
<dbReference type="InterPro" id="IPR018391">
    <property type="entry name" value="PQQ_b-propeller_rpt"/>
</dbReference>
<dbReference type="InterPro" id="IPR004843">
    <property type="entry name" value="Calcineurin-like_PHP"/>
</dbReference>
<dbReference type="PANTHER" id="PTHR34512:SF30">
    <property type="entry name" value="OUTER MEMBRANE PROTEIN ASSEMBLY FACTOR BAMB"/>
    <property type="match status" value="1"/>
</dbReference>
<dbReference type="AlphaFoldDB" id="A0A4R8ZBG2"/>
<evidence type="ECO:0000313" key="4">
    <source>
        <dbReference type="Proteomes" id="UP000298424"/>
    </source>
</evidence>
<dbReference type="PANTHER" id="PTHR34512">
    <property type="entry name" value="CELL SURFACE PROTEIN"/>
    <property type="match status" value="1"/>
</dbReference>
<dbReference type="EMBL" id="SOGT01000015">
    <property type="protein sequence ID" value="TFD24036.1"/>
    <property type="molecule type" value="Genomic_DNA"/>
</dbReference>
<dbReference type="GO" id="GO:0016787">
    <property type="term" value="F:hydrolase activity"/>
    <property type="evidence" value="ECO:0007669"/>
    <property type="project" value="InterPro"/>
</dbReference>
<name>A0A4R8ZBG2_9MICO</name>
<dbReference type="Pfam" id="PF00149">
    <property type="entry name" value="Metallophos"/>
    <property type="match status" value="1"/>
</dbReference>
<dbReference type="Gene3D" id="3.60.21.10">
    <property type="match status" value="1"/>
</dbReference>
<dbReference type="SUPFAM" id="SSF56300">
    <property type="entry name" value="Metallo-dependent phosphatases"/>
    <property type="match status" value="1"/>
</dbReference>
<organism evidence="3 4">
    <name type="scientific">Cryobacterium lyxosi</name>
    <dbReference type="NCBI Taxonomy" id="1259228"/>
    <lineage>
        <taxon>Bacteria</taxon>
        <taxon>Bacillati</taxon>
        <taxon>Actinomycetota</taxon>
        <taxon>Actinomycetes</taxon>
        <taxon>Micrococcales</taxon>
        <taxon>Microbacteriaceae</taxon>
        <taxon>Cryobacterium</taxon>
    </lineage>
</organism>
<dbReference type="InterPro" id="IPR029052">
    <property type="entry name" value="Metallo-depent_PP-like"/>
</dbReference>
<dbReference type="InterPro" id="IPR011047">
    <property type="entry name" value="Quinoprotein_ADH-like_sf"/>
</dbReference>
<dbReference type="Pfam" id="PF13360">
    <property type="entry name" value="PQQ_2"/>
    <property type="match status" value="2"/>
</dbReference>
<reference evidence="3 4" key="1">
    <citation type="submission" date="2019-03" db="EMBL/GenBank/DDBJ databases">
        <title>Genomics of glacier-inhabiting Cryobacterium strains.</title>
        <authorList>
            <person name="Liu Q."/>
            <person name="Xin Y.-H."/>
        </authorList>
    </citation>
    <scope>NUCLEOTIDE SEQUENCE [LARGE SCALE GENOMIC DNA]</scope>
    <source>
        <strain evidence="3 4">TMT1-1</strain>
    </source>
</reference>
<keyword evidence="4" id="KW-1185">Reference proteome</keyword>
<feature type="domain" description="Calcineurin-like phosphoesterase" evidence="1">
    <location>
        <begin position="82"/>
        <end position="277"/>
    </location>
</feature>
<evidence type="ECO:0000259" key="1">
    <source>
        <dbReference type="Pfam" id="PF00149"/>
    </source>
</evidence>
<protein>
    <submittedName>
        <fullName evidence="3">Uncharacterized protein</fullName>
    </submittedName>
</protein>
<proteinExistence type="predicted"/>
<dbReference type="SMART" id="SM00564">
    <property type="entry name" value="PQQ"/>
    <property type="match status" value="4"/>
</dbReference>
<dbReference type="RefSeq" id="WP_134573650.1">
    <property type="nucleotide sequence ID" value="NZ_SOGT01000015.1"/>
</dbReference>
<feature type="domain" description="Pyrrolo-quinoline quinone repeat" evidence="2">
    <location>
        <begin position="570"/>
        <end position="707"/>
    </location>
</feature>
<dbReference type="InterPro" id="IPR015943">
    <property type="entry name" value="WD40/YVTN_repeat-like_dom_sf"/>
</dbReference>